<dbReference type="EMBL" id="OU466857">
    <property type="protein sequence ID" value="CAH2034806.1"/>
    <property type="molecule type" value="Genomic_DNA"/>
</dbReference>
<dbReference type="CDD" id="cd22157">
    <property type="entry name" value="F-box_AtFBW1-like"/>
    <property type="match status" value="1"/>
</dbReference>
<dbReference type="Proteomes" id="UP000836841">
    <property type="component" value="Chromosome 1"/>
</dbReference>
<accession>A0AAU9R6V2</accession>
<dbReference type="NCBIfam" id="TIGR01640">
    <property type="entry name" value="F_box_assoc_1"/>
    <property type="match status" value="1"/>
</dbReference>
<dbReference type="InterPro" id="IPR011043">
    <property type="entry name" value="Gal_Oxase/kelch_b-propeller"/>
</dbReference>
<organism evidence="2 3">
    <name type="scientific">Thlaspi arvense</name>
    <name type="common">Field penny-cress</name>
    <dbReference type="NCBI Taxonomy" id="13288"/>
    <lineage>
        <taxon>Eukaryota</taxon>
        <taxon>Viridiplantae</taxon>
        <taxon>Streptophyta</taxon>
        <taxon>Embryophyta</taxon>
        <taxon>Tracheophyta</taxon>
        <taxon>Spermatophyta</taxon>
        <taxon>Magnoliopsida</taxon>
        <taxon>eudicotyledons</taxon>
        <taxon>Gunneridae</taxon>
        <taxon>Pentapetalae</taxon>
        <taxon>rosids</taxon>
        <taxon>malvids</taxon>
        <taxon>Brassicales</taxon>
        <taxon>Brassicaceae</taxon>
        <taxon>Thlaspideae</taxon>
        <taxon>Thlaspi</taxon>
    </lineage>
</organism>
<dbReference type="InterPro" id="IPR006527">
    <property type="entry name" value="F-box-assoc_dom_typ1"/>
</dbReference>
<evidence type="ECO:0000259" key="1">
    <source>
        <dbReference type="SMART" id="SM00256"/>
    </source>
</evidence>
<proteinExistence type="predicted"/>
<dbReference type="Pfam" id="PF07734">
    <property type="entry name" value="FBA_1"/>
    <property type="match status" value="1"/>
</dbReference>
<dbReference type="InterPro" id="IPR050796">
    <property type="entry name" value="SCF_F-box_component"/>
</dbReference>
<dbReference type="SUPFAM" id="SSF50965">
    <property type="entry name" value="Galactose oxidase, central domain"/>
    <property type="match status" value="1"/>
</dbReference>
<keyword evidence="3" id="KW-1185">Reference proteome</keyword>
<dbReference type="SMART" id="SM00256">
    <property type="entry name" value="FBOX"/>
    <property type="match status" value="1"/>
</dbReference>
<protein>
    <recommendedName>
        <fullName evidence="1">F-box domain-containing protein</fullName>
    </recommendedName>
</protein>
<dbReference type="PANTHER" id="PTHR31672:SF13">
    <property type="entry name" value="F-BOX PROTEIN CPR30-LIKE"/>
    <property type="match status" value="1"/>
</dbReference>
<dbReference type="InterPro" id="IPR036047">
    <property type="entry name" value="F-box-like_dom_sf"/>
</dbReference>
<dbReference type="InterPro" id="IPR017451">
    <property type="entry name" value="F-box-assoc_interact_dom"/>
</dbReference>
<feature type="domain" description="F-box" evidence="1">
    <location>
        <begin position="3"/>
        <end position="43"/>
    </location>
</feature>
<dbReference type="Pfam" id="PF00646">
    <property type="entry name" value="F-box"/>
    <property type="match status" value="1"/>
</dbReference>
<dbReference type="AlphaFoldDB" id="A0AAU9R6V2"/>
<reference evidence="2 3" key="1">
    <citation type="submission" date="2022-03" db="EMBL/GenBank/DDBJ databases">
        <authorList>
            <person name="Nunn A."/>
            <person name="Chopra R."/>
            <person name="Nunn A."/>
            <person name="Contreras Garrido A."/>
        </authorList>
    </citation>
    <scope>NUCLEOTIDE SEQUENCE [LARGE SCALE GENOMIC DNA]</scope>
</reference>
<gene>
    <name evidence="2" type="ORF">TAV2_LOCUS3227</name>
</gene>
<dbReference type="PANTHER" id="PTHR31672">
    <property type="entry name" value="BNACNNG10540D PROTEIN"/>
    <property type="match status" value="1"/>
</dbReference>
<evidence type="ECO:0000313" key="2">
    <source>
        <dbReference type="EMBL" id="CAH2034806.1"/>
    </source>
</evidence>
<dbReference type="SUPFAM" id="SSF81383">
    <property type="entry name" value="F-box domain"/>
    <property type="match status" value="1"/>
</dbReference>
<sequence length="372" mass="43546">MRVHQDLVEEILERLPVKSLHRFKVVSKTWNSSIESQYFMKKHMIRRQLQEPDFLLVDDQVAGERMDDEDMTIRTLVLGSSDHEAELESTLQLQFTFNDVTRSCDGLVCIYHFRRSILMVNPSTKWMREVPLASLQRRTFRWRNSGDEPNLLGFGKDICTDTYKLVWLYASMEHLHTTCEVFDFVINSWRYVESPPYGLIDDHKPTYVDGSLHWFVCKESSEVRILSFDCHTEIFQEIAECPLGDQENETRFIMCNLNNRLCVSEKKWPTQDIWTLNCSDMMKWEKMYSLDLSSCPDGWLADGEWPIACPLAILNNKKLLIYDEHGPDGYNPNFVIYDMETRSYSLGFAAESVIFVTPYFQSLISISKGLWV</sequence>
<evidence type="ECO:0000313" key="3">
    <source>
        <dbReference type="Proteomes" id="UP000836841"/>
    </source>
</evidence>
<name>A0AAU9R6V2_THLAR</name>
<dbReference type="InterPro" id="IPR001810">
    <property type="entry name" value="F-box_dom"/>
</dbReference>